<name>A0A1I1YMF1_9BACT</name>
<dbReference type="InParanoid" id="A0A1I1YMF1"/>
<gene>
    <name evidence="3" type="ORF">SAMN05444380_10846</name>
</gene>
<sequence>MKRILVPIDFSDNSVFALQVAVGLSNELNSALRIIHVQTGQQYAPEFLGDNPEERIIGQARQWLEHLVKKFLPDYKVHNGEFDYKVREGNVVREITNQARYDDASLIVVGTHGISGVEEKWLGSNAYRLVSHAPCPVLTVRKGMRWENPHKVLLPIDYHKLARKIVPVVAGFAKLLKAEVSVVALQKKSKWLIPGRSNIYARQAERYIQNNTSLNVSVTNFNWQGDVKNILSFAREQSASVIAIHLIKSTNPFESFFRPFANEILNTSDIPVLIVPVKE</sequence>
<dbReference type="PANTHER" id="PTHR46268">
    <property type="entry name" value="STRESS RESPONSE PROTEIN NHAX"/>
    <property type="match status" value="1"/>
</dbReference>
<organism evidence="3 4">
    <name type="scientific">Thermophagus xiamenensis</name>
    <dbReference type="NCBI Taxonomy" id="385682"/>
    <lineage>
        <taxon>Bacteria</taxon>
        <taxon>Pseudomonadati</taxon>
        <taxon>Bacteroidota</taxon>
        <taxon>Bacteroidia</taxon>
        <taxon>Marinilabiliales</taxon>
        <taxon>Marinilabiliaceae</taxon>
        <taxon>Thermophagus</taxon>
    </lineage>
</organism>
<dbReference type="OrthoDB" id="9788959at2"/>
<dbReference type="InterPro" id="IPR006016">
    <property type="entry name" value="UspA"/>
</dbReference>
<dbReference type="AlphaFoldDB" id="A0A1I1YMF1"/>
<dbReference type="Proteomes" id="UP000181976">
    <property type="component" value="Unassembled WGS sequence"/>
</dbReference>
<evidence type="ECO:0000313" key="3">
    <source>
        <dbReference type="EMBL" id="SFE20579.1"/>
    </source>
</evidence>
<protein>
    <submittedName>
        <fullName evidence="3">Nucleotide-binding universal stress protein, UspA family</fullName>
    </submittedName>
</protein>
<dbReference type="CDD" id="cd00293">
    <property type="entry name" value="USP-like"/>
    <property type="match status" value="1"/>
</dbReference>
<dbReference type="STRING" id="385682.SAMN05444380_10846"/>
<dbReference type="PANTHER" id="PTHR46268:SF6">
    <property type="entry name" value="UNIVERSAL STRESS PROTEIN UP12"/>
    <property type="match status" value="1"/>
</dbReference>
<evidence type="ECO:0000313" key="4">
    <source>
        <dbReference type="Proteomes" id="UP000181976"/>
    </source>
</evidence>
<dbReference type="Pfam" id="PF00582">
    <property type="entry name" value="Usp"/>
    <property type="match status" value="1"/>
</dbReference>
<dbReference type="EMBL" id="FONA01000008">
    <property type="protein sequence ID" value="SFE20579.1"/>
    <property type="molecule type" value="Genomic_DNA"/>
</dbReference>
<dbReference type="InterPro" id="IPR006015">
    <property type="entry name" value="Universal_stress_UspA"/>
</dbReference>
<evidence type="ECO:0000256" key="1">
    <source>
        <dbReference type="ARBA" id="ARBA00008791"/>
    </source>
</evidence>
<reference evidence="3 4" key="1">
    <citation type="submission" date="2016-10" db="EMBL/GenBank/DDBJ databases">
        <authorList>
            <person name="de Groot N.N."/>
        </authorList>
    </citation>
    <scope>NUCLEOTIDE SEQUENCE [LARGE SCALE GENOMIC DNA]</scope>
    <source>
        <strain evidence="3 4">DSM 19012</strain>
    </source>
</reference>
<dbReference type="RefSeq" id="WP_010528371.1">
    <property type="nucleotide sequence ID" value="NZ_AFSL01000082.1"/>
</dbReference>
<comment type="similarity">
    <text evidence="1">Belongs to the universal stress protein A family.</text>
</comment>
<dbReference type="FunCoup" id="A0A1I1YMF1">
    <property type="interactions" value="264"/>
</dbReference>
<keyword evidence="4" id="KW-1185">Reference proteome</keyword>
<accession>A0A1I1YMF1</accession>
<dbReference type="eggNOG" id="COG0589">
    <property type="taxonomic scope" value="Bacteria"/>
</dbReference>
<evidence type="ECO:0000259" key="2">
    <source>
        <dbReference type="Pfam" id="PF00582"/>
    </source>
</evidence>
<dbReference type="SUPFAM" id="SSF52402">
    <property type="entry name" value="Adenine nucleotide alpha hydrolases-like"/>
    <property type="match status" value="2"/>
</dbReference>
<dbReference type="PRINTS" id="PR01438">
    <property type="entry name" value="UNVRSLSTRESS"/>
</dbReference>
<feature type="domain" description="UspA" evidence="2">
    <location>
        <begin position="1"/>
        <end position="141"/>
    </location>
</feature>
<dbReference type="Gene3D" id="3.40.50.12370">
    <property type="match status" value="1"/>
</dbReference>
<proteinExistence type="inferred from homology"/>